<keyword evidence="2" id="KW-0472">Membrane</keyword>
<dbReference type="EMBL" id="JMSE01000764">
    <property type="protein sequence ID" value="KDN67874.1"/>
    <property type="molecule type" value="Genomic_DNA"/>
</dbReference>
<evidence type="ECO:0000256" key="1">
    <source>
        <dbReference type="SAM" id="MobiDB-lite"/>
    </source>
</evidence>
<sequence length="165" mass="18096">MSNDRSSAGRQRRAAFSGSYNERMMRANAWNGRGSLEKRPGWNFRSESDNSEGEHDEYEHTRLMKPRPCANHRVVFALRADCGICGAKSEQVFELPVASATTMLICASKCEDASNSGSTTVGRCLLIAGALSVLVVAVVVWMIALDMDSPGREWPILDGQSLLGW</sequence>
<keyword evidence="4" id="KW-1185">Reference proteome</keyword>
<protein>
    <recommendedName>
        <fullName evidence="5">Transmembrane protein</fullName>
    </recommendedName>
</protein>
<dbReference type="Proteomes" id="UP000027238">
    <property type="component" value="Unassembled WGS sequence"/>
</dbReference>
<feature type="transmembrane region" description="Helical" evidence="2">
    <location>
        <begin position="124"/>
        <end position="144"/>
    </location>
</feature>
<dbReference type="AlphaFoldDB" id="A0A066XJM7"/>
<feature type="region of interest" description="Disordered" evidence="1">
    <location>
        <begin position="28"/>
        <end position="60"/>
    </location>
</feature>
<keyword evidence="2" id="KW-1133">Transmembrane helix</keyword>
<dbReference type="HOGENOM" id="CLU_1610656_0_0_1"/>
<name>A0A066XJM7_COLSU</name>
<keyword evidence="2" id="KW-0812">Transmembrane</keyword>
<comment type="caution">
    <text evidence="3">The sequence shown here is derived from an EMBL/GenBank/DDBJ whole genome shotgun (WGS) entry which is preliminary data.</text>
</comment>
<evidence type="ECO:0008006" key="5">
    <source>
        <dbReference type="Google" id="ProtNLM"/>
    </source>
</evidence>
<accession>A0A066XJM7</accession>
<gene>
    <name evidence="3" type="ORF">CSUB01_10803</name>
</gene>
<evidence type="ECO:0000313" key="4">
    <source>
        <dbReference type="Proteomes" id="UP000027238"/>
    </source>
</evidence>
<feature type="region of interest" description="Disordered" evidence="1">
    <location>
        <begin position="1"/>
        <end position="20"/>
    </location>
</feature>
<organism evidence="3 4">
    <name type="scientific">Colletotrichum sublineola</name>
    <name type="common">Sorghum anthracnose fungus</name>
    <dbReference type="NCBI Taxonomy" id="1173701"/>
    <lineage>
        <taxon>Eukaryota</taxon>
        <taxon>Fungi</taxon>
        <taxon>Dikarya</taxon>
        <taxon>Ascomycota</taxon>
        <taxon>Pezizomycotina</taxon>
        <taxon>Sordariomycetes</taxon>
        <taxon>Hypocreomycetidae</taxon>
        <taxon>Glomerellales</taxon>
        <taxon>Glomerellaceae</taxon>
        <taxon>Colletotrichum</taxon>
        <taxon>Colletotrichum graminicola species complex</taxon>
    </lineage>
</organism>
<proteinExistence type="predicted"/>
<evidence type="ECO:0000256" key="2">
    <source>
        <dbReference type="SAM" id="Phobius"/>
    </source>
</evidence>
<evidence type="ECO:0000313" key="3">
    <source>
        <dbReference type="EMBL" id="KDN67874.1"/>
    </source>
</evidence>
<reference evidence="4" key="1">
    <citation type="journal article" date="2014" name="Genome Announc.">
        <title>Draft genome sequence of Colletotrichum sublineola, a destructive pathogen of cultivated sorghum.</title>
        <authorList>
            <person name="Baroncelli R."/>
            <person name="Sanz-Martin J.M."/>
            <person name="Rech G.E."/>
            <person name="Sukno S.A."/>
            <person name="Thon M.R."/>
        </authorList>
    </citation>
    <scope>NUCLEOTIDE SEQUENCE [LARGE SCALE GENOMIC DNA]</scope>
    <source>
        <strain evidence="4">TX430BB</strain>
    </source>
</reference>